<comment type="caution">
    <text evidence="5">The sequence shown here is derived from an EMBL/GenBank/DDBJ whole genome shotgun (WGS) entry which is preliminary data.</text>
</comment>
<dbReference type="SUPFAM" id="SSF51430">
    <property type="entry name" value="NAD(P)-linked oxidoreductase"/>
    <property type="match status" value="1"/>
</dbReference>
<dbReference type="GO" id="GO:0050109">
    <property type="term" value="F:morphine 6-dehydrogenase activity"/>
    <property type="evidence" value="ECO:0007669"/>
    <property type="project" value="UniProtKB-EC"/>
</dbReference>
<dbReference type="PIRSF" id="PIRSF000097">
    <property type="entry name" value="AKR"/>
    <property type="match status" value="1"/>
</dbReference>
<keyword evidence="3 5" id="KW-0560">Oxidoreductase</keyword>
<dbReference type="EMBL" id="ADNT01000003">
    <property type="protein sequence ID" value="EFG50618.1"/>
    <property type="molecule type" value="Genomic_DNA"/>
</dbReference>
<evidence type="ECO:0000313" key="5">
    <source>
        <dbReference type="EMBL" id="EFG50618.1"/>
    </source>
</evidence>
<reference evidence="5 6" key="1">
    <citation type="submission" date="2010-04" db="EMBL/GenBank/DDBJ databases">
        <authorList>
            <person name="Muzny D."/>
            <person name="Qin X."/>
            <person name="Deng J."/>
            <person name="Jiang H."/>
            <person name="Liu Y."/>
            <person name="Qu J."/>
            <person name="Song X.-Z."/>
            <person name="Zhang L."/>
            <person name="Thornton R."/>
            <person name="Coyle M."/>
            <person name="Francisco L."/>
            <person name="Jackson L."/>
            <person name="Javaid M."/>
            <person name="Korchina V."/>
            <person name="Kovar C."/>
            <person name="Mata R."/>
            <person name="Mathew T."/>
            <person name="Ngo R."/>
            <person name="Nguyen L."/>
            <person name="Nguyen N."/>
            <person name="Okwuonu G."/>
            <person name="Ongeri F."/>
            <person name="Pham C."/>
            <person name="Simmons D."/>
            <person name="Wilczek-Boney K."/>
            <person name="Hale W."/>
            <person name="Jakkamsetti A."/>
            <person name="Pham P."/>
            <person name="Ruth R."/>
            <person name="San Lucas F."/>
            <person name="Warren J."/>
            <person name="Zhang J."/>
            <person name="Zhao Z."/>
            <person name="Zhou C."/>
            <person name="Zhu D."/>
            <person name="Lee S."/>
            <person name="Bess C."/>
            <person name="Blankenburg K."/>
            <person name="Forbes L."/>
            <person name="Fu Q."/>
            <person name="Gubbala S."/>
            <person name="Hirani K."/>
            <person name="Jayaseelan J.C."/>
            <person name="Lara F."/>
            <person name="Munidasa M."/>
            <person name="Palculict T."/>
            <person name="Patil S."/>
            <person name="Pu L.-L."/>
            <person name="Saada N."/>
            <person name="Tang L."/>
            <person name="Weissenberger G."/>
            <person name="Zhu Y."/>
            <person name="Hemphill L."/>
            <person name="Shang Y."/>
            <person name="Youmans B."/>
            <person name="Ayvaz T."/>
            <person name="Ross M."/>
            <person name="Santibanez J."/>
            <person name="Aqrawi P."/>
            <person name="Gross S."/>
            <person name="Joshi V."/>
            <person name="Fowler G."/>
            <person name="Nazareth L."/>
            <person name="Reid J."/>
            <person name="Worley K."/>
            <person name="Petrosino J."/>
            <person name="Highlander S."/>
            <person name="Gibbs R."/>
            <person name="Gibbs R."/>
        </authorList>
    </citation>
    <scope>NUCLEOTIDE SEQUENCE [LARGE SCALE GENOMIC DNA]</scope>
    <source>
        <strain evidence="5 6">ATCC 11563</strain>
    </source>
</reference>
<dbReference type="CDD" id="cd19071">
    <property type="entry name" value="AKR_AKR1-5-like"/>
    <property type="match status" value="1"/>
</dbReference>
<evidence type="ECO:0000256" key="3">
    <source>
        <dbReference type="ARBA" id="ARBA00023002"/>
    </source>
</evidence>
<name>A0ABN0ABD1_AERVM</name>
<dbReference type="EC" id="1.1.1.218" evidence="5"/>
<accession>A0ABN0ABD1</accession>
<comment type="similarity">
    <text evidence="1">Belongs to the aldo/keto reductase family.</text>
</comment>
<dbReference type="PROSITE" id="PS00062">
    <property type="entry name" value="ALDOKETO_REDUCTASE_2"/>
    <property type="match status" value="1"/>
</dbReference>
<feature type="domain" description="NADP-dependent oxidoreductase" evidence="4">
    <location>
        <begin position="16"/>
        <end position="269"/>
    </location>
</feature>
<evidence type="ECO:0000256" key="2">
    <source>
        <dbReference type="ARBA" id="ARBA00022857"/>
    </source>
</evidence>
<evidence type="ECO:0000313" key="6">
    <source>
        <dbReference type="Proteomes" id="UP000003764"/>
    </source>
</evidence>
<dbReference type="Gene3D" id="3.20.20.100">
    <property type="entry name" value="NADP-dependent oxidoreductase domain"/>
    <property type="match status" value="1"/>
</dbReference>
<proteinExistence type="inferred from homology"/>
<dbReference type="Pfam" id="PF00248">
    <property type="entry name" value="Aldo_ket_red"/>
    <property type="match status" value="1"/>
</dbReference>
<dbReference type="PROSITE" id="PS00798">
    <property type="entry name" value="ALDOKETO_REDUCTASE_1"/>
    <property type="match status" value="1"/>
</dbReference>
<sequence>MMEFVTLNNGVEMPILGTGTNTFGKVDGDYFGEVTDDTTELQSAIAAGYRAIDTAVAYRNESTVGKAIKESGLPREDFFITSKIPGDLDHAGSAEKVEATLNASLEALQTDYIDLYLIHHPWDNENEMLQTWYALENAYNEGKIKAIGVSNFDQDQLDIIIDNARIQPMVNQIKSNVEVWNDDIIEYSAENDVVVTAWAPMKGTDEASRAILDEIGAQYGKTWGQVLLRYQIERGVVVIPKSHNADHQADNLNVFDFKLSDADKEKIASL</sequence>
<evidence type="ECO:0000259" key="4">
    <source>
        <dbReference type="Pfam" id="PF00248"/>
    </source>
</evidence>
<evidence type="ECO:0000256" key="1">
    <source>
        <dbReference type="ARBA" id="ARBA00007905"/>
    </source>
</evidence>
<dbReference type="PANTHER" id="PTHR43827">
    <property type="entry name" value="2,5-DIKETO-D-GLUCONIC ACID REDUCTASE"/>
    <property type="match status" value="1"/>
</dbReference>
<dbReference type="PRINTS" id="PR00069">
    <property type="entry name" value="ALDKETRDTASE"/>
</dbReference>
<organism evidence="5 6">
    <name type="scientific">Aerococcus viridans (strain ATCC 11563 / DSM 20340 / CCUG 4311 / JCM 20461 / NBRC 12219 / NCTC 8251 / M1)</name>
    <dbReference type="NCBI Taxonomy" id="655812"/>
    <lineage>
        <taxon>Bacteria</taxon>
        <taxon>Bacillati</taxon>
        <taxon>Bacillota</taxon>
        <taxon>Bacilli</taxon>
        <taxon>Lactobacillales</taxon>
        <taxon>Aerococcaceae</taxon>
        <taxon>Aerococcus</taxon>
    </lineage>
</organism>
<gene>
    <name evidence="5" type="primary">akr5f2</name>
    <name evidence="5" type="ORF">HMPREF0061_0030</name>
</gene>
<protein>
    <submittedName>
        <fullName evidence="5">Oxidoreductase, aldo/keto reductase family protein</fullName>
        <ecNumber evidence="5">1.1.1.218</ecNumber>
    </submittedName>
</protein>
<dbReference type="InterPro" id="IPR018170">
    <property type="entry name" value="Aldo/ket_reductase_CS"/>
</dbReference>
<dbReference type="InterPro" id="IPR023210">
    <property type="entry name" value="NADP_OxRdtase_dom"/>
</dbReference>
<dbReference type="PANTHER" id="PTHR43827:SF3">
    <property type="entry name" value="NADP-DEPENDENT OXIDOREDUCTASE DOMAIN-CONTAINING PROTEIN"/>
    <property type="match status" value="1"/>
</dbReference>
<keyword evidence="6" id="KW-1185">Reference proteome</keyword>
<dbReference type="Proteomes" id="UP000003764">
    <property type="component" value="Unassembled WGS sequence"/>
</dbReference>
<keyword evidence="2" id="KW-0521">NADP</keyword>
<dbReference type="InterPro" id="IPR036812">
    <property type="entry name" value="NAD(P)_OxRdtase_dom_sf"/>
</dbReference>
<dbReference type="InterPro" id="IPR020471">
    <property type="entry name" value="AKR"/>
</dbReference>